<proteinExistence type="predicted"/>
<organism evidence="1 2">
    <name type="scientific">Phytophthora palmivora</name>
    <dbReference type="NCBI Taxonomy" id="4796"/>
    <lineage>
        <taxon>Eukaryota</taxon>
        <taxon>Sar</taxon>
        <taxon>Stramenopiles</taxon>
        <taxon>Oomycota</taxon>
        <taxon>Peronosporomycetes</taxon>
        <taxon>Peronosporales</taxon>
        <taxon>Peronosporaceae</taxon>
        <taxon>Phytophthora</taxon>
    </lineage>
</organism>
<dbReference type="OrthoDB" id="122196at2759"/>
<reference evidence="1 2" key="1">
    <citation type="journal article" date="2017" name="Genome Biol. Evol.">
        <title>Phytophthora megakarya and P. palmivora, closely related causal agents of cacao black pod rot, underwent increases in genome sizes and gene numbers by different mechanisms.</title>
        <authorList>
            <person name="Ali S.S."/>
            <person name="Shao J."/>
            <person name="Lary D.J."/>
            <person name="Kronmiller B."/>
            <person name="Shen D."/>
            <person name="Strem M.D."/>
            <person name="Amoako-Attah I."/>
            <person name="Akrofi A.Y."/>
            <person name="Begoude B.A."/>
            <person name="Ten Hoopen G.M."/>
            <person name="Coulibaly K."/>
            <person name="Kebe B.I."/>
            <person name="Melnick R.L."/>
            <person name="Guiltinan M.J."/>
            <person name="Tyler B.M."/>
            <person name="Meinhardt L.W."/>
            <person name="Bailey B.A."/>
        </authorList>
    </citation>
    <scope>NUCLEOTIDE SEQUENCE [LARGE SCALE GENOMIC DNA]</scope>
    <source>
        <strain evidence="2">sbr112.9</strain>
    </source>
</reference>
<sequence length="69" mass="7909">MAYVANIVGVTDVPTTYAEAMASHEADEWRKAMNAELYSHEKNTTWTLVPRGPDKRAIGRRWVFAKKRD</sequence>
<dbReference type="Proteomes" id="UP000237271">
    <property type="component" value="Unassembled WGS sequence"/>
</dbReference>
<gene>
    <name evidence="1" type="ORF">PHPALM_11874</name>
</gene>
<protein>
    <recommendedName>
        <fullName evidence="3">Polyprotein</fullName>
    </recommendedName>
</protein>
<dbReference type="EMBL" id="NCKW01006465">
    <property type="protein sequence ID" value="POM71542.1"/>
    <property type="molecule type" value="Genomic_DNA"/>
</dbReference>
<evidence type="ECO:0000313" key="1">
    <source>
        <dbReference type="EMBL" id="POM71542.1"/>
    </source>
</evidence>
<dbReference type="AlphaFoldDB" id="A0A2P4Y146"/>
<comment type="caution">
    <text evidence="1">The sequence shown here is derived from an EMBL/GenBank/DDBJ whole genome shotgun (WGS) entry which is preliminary data.</text>
</comment>
<keyword evidence="2" id="KW-1185">Reference proteome</keyword>
<evidence type="ECO:0000313" key="2">
    <source>
        <dbReference type="Proteomes" id="UP000237271"/>
    </source>
</evidence>
<accession>A0A2P4Y146</accession>
<name>A0A2P4Y146_9STRA</name>
<evidence type="ECO:0008006" key="3">
    <source>
        <dbReference type="Google" id="ProtNLM"/>
    </source>
</evidence>